<keyword evidence="2" id="KW-1185">Reference proteome</keyword>
<gene>
    <name evidence="1" type="ORF">BCR34DRAFT_587840</name>
</gene>
<reference evidence="1 2" key="1">
    <citation type="submission" date="2016-07" db="EMBL/GenBank/DDBJ databases">
        <title>Pervasive Adenine N6-methylation of Active Genes in Fungi.</title>
        <authorList>
            <consortium name="DOE Joint Genome Institute"/>
            <person name="Mondo S.J."/>
            <person name="Dannebaum R.O."/>
            <person name="Kuo R.C."/>
            <person name="Labutti K."/>
            <person name="Haridas S."/>
            <person name="Kuo A."/>
            <person name="Salamov A."/>
            <person name="Ahrendt S.R."/>
            <person name="Lipzen A."/>
            <person name="Sullivan W."/>
            <person name="Andreopoulos W.B."/>
            <person name="Clum A."/>
            <person name="Lindquist E."/>
            <person name="Daum C."/>
            <person name="Ramamoorthy G.K."/>
            <person name="Gryganskyi A."/>
            <person name="Culley D."/>
            <person name="Magnuson J.K."/>
            <person name="James T.Y."/>
            <person name="O'Malley M.A."/>
            <person name="Stajich J.E."/>
            <person name="Spatafora J.W."/>
            <person name="Visel A."/>
            <person name="Grigoriev I.V."/>
        </authorList>
    </citation>
    <scope>NUCLEOTIDE SEQUENCE [LARGE SCALE GENOMIC DNA]</scope>
    <source>
        <strain evidence="1 2">CBS 115471</strain>
    </source>
</reference>
<comment type="caution">
    <text evidence="1">The sequence shown here is derived from an EMBL/GenBank/DDBJ whole genome shotgun (WGS) entry which is preliminary data.</text>
</comment>
<dbReference type="EMBL" id="MCFA01000060">
    <property type="protein sequence ID" value="ORY11497.1"/>
    <property type="molecule type" value="Genomic_DNA"/>
</dbReference>
<evidence type="ECO:0000313" key="1">
    <source>
        <dbReference type="EMBL" id="ORY11497.1"/>
    </source>
</evidence>
<dbReference type="Proteomes" id="UP000193144">
    <property type="component" value="Unassembled WGS sequence"/>
</dbReference>
<accession>A0A1Y1ZNA8</accession>
<name>A0A1Y1ZNA8_9PLEO</name>
<protein>
    <submittedName>
        <fullName evidence="1">Uncharacterized protein</fullName>
    </submittedName>
</protein>
<evidence type="ECO:0000313" key="2">
    <source>
        <dbReference type="Proteomes" id="UP000193144"/>
    </source>
</evidence>
<sequence length="132" mass="14060">MGPGTKCRKAWCGASRGHRPHDVQARPDSIAHNGKVVKKHASAVGGAWQVSRRRRGAHVAAIIRDVVSHVSAASSTLPCGRAVPAVVLRSNGPRRCRRPSSVAHPNFLGGLAGLETWRRCAPKKLDLPTDAV</sequence>
<proteinExistence type="predicted"/>
<dbReference type="AlphaFoldDB" id="A0A1Y1ZNA8"/>
<organism evidence="1 2">
    <name type="scientific">Clohesyomyces aquaticus</name>
    <dbReference type="NCBI Taxonomy" id="1231657"/>
    <lineage>
        <taxon>Eukaryota</taxon>
        <taxon>Fungi</taxon>
        <taxon>Dikarya</taxon>
        <taxon>Ascomycota</taxon>
        <taxon>Pezizomycotina</taxon>
        <taxon>Dothideomycetes</taxon>
        <taxon>Pleosporomycetidae</taxon>
        <taxon>Pleosporales</taxon>
        <taxon>Lindgomycetaceae</taxon>
        <taxon>Clohesyomyces</taxon>
    </lineage>
</organism>